<name>A0A381U5M7_9ZZZZ</name>
<accession>A0A381U5M7</accession>
<proteinExistence type="predicted"/>
<dbReference type="EMBL" id="UINC01005783">
    <property type="protein sequence ID" value="SVA23516.1"/>
    <property type="molecule type" value="Genomic_DNA"/>
</dbReference>
<gene>
    <name evidence="1" type="ORF">METZ01_LOCUS76370</name>
</gene>
<sequence length="54" mass="6071">MLRLAPGKLVEFGDRLFKCRVERGLIKCRDGAVPLLFASGDLTFVLGRHIISRE</sequence>
<protein>
    <submittedName>
        <fullName evidence="1">Uncharacterized protein</fullName>
    </submittedName>
</protein>
<dbReference type="AlphaFoldDB" id="A0A381U5M7"/>
<organism evidence="1">
    <name type="scientific">marine metagenome</name>
    <dbReference type="NCBI Taxonomy" id="408172"/>
    <lineage>
        <taxon>unclassified sequences</taxon>
        <taxon>metagenomes</taxon>
        <taxon>ecological metagenomes</taxon>
    </lineage>
</organism>
<evidence type="ECO:0000313" key="1">
    <source>
        <dbReference type="EMBL" id="SVA23516.1"/>
    </source>
</evidence>
<reference evidence="1" key="1">
    <citation type="submission" date="2018-05" db="EMBL/GenBank/DDBJ databases">
        <authorList>
            <person name="Lanie J.A."/>
            <person name="Ng W.-L."/>
            <person name="Kazmierczak K.M."/>
            <person name="Andrzejewski T.M."/>
            <person name="Davidsen T.M."/>
            <person name="Wayne K.J."/>
            <person name="Tettelin H."/>
            <person name="Glass J.I."/>
            <person name="Rusch D."/>
            <person name="Podicherti R."/>
            <person name="Tsui H.-C.T."/>
            <person name="Winkler M.E."/>
        </authorList>
    </citation>
    <scope>NUCLEOTIDE SEQUENCE</scope>
</reference>